<name>A0A146JY82_9EUKA</name>
<gene>
    <name evidence="1" type="ORF">TPC1_30862</name>
</gene>
<feature type="non-terminal residue" evidence="1">
    <location>
        <position position="1"/>
    </location>
</feature>
<dbReference type="AlphaFoldDB" id="A0A146JY82"/>
<feature type="non-terminal residue" evidence="1">
    <location>
        <position position="464"/>
    </location>
</feature>
<reference evidence="1" key="1">
    <citation type="submission" date="2015-07" db="EMBL/GenBank/DDBJ databases">
        <title>Adaptation to a free-living lifestyle via gene acquisitions in the diplomonad Trepomonas sp. PC1.</title>
        <authorList>
            <person name="Xu F."/>
            <person name="Jerlstrom-Hultqvist J."/>
            <person name="Kolisko M."/>
            <person name="Simpson A.G.B."/>
            <person name="Roger A.J."/>
            <person name="Svard S.G."/>
            <person name="Andersson J.O."/>
        </authorList>
    </citation>
    <scope>NUCLEOTIDE SEQUENCE</scope>
    <source>
        <strain evidence="1">PC1</strain>
    </source>
</reference>
<organism evidence="1">
    <name type="scientific">Trepomonas sp. PC1</name>
    <dbReference type="NCBI Taxonomy" id="1076344"/>
    <lineage>
        <taxon>Eukaryota</taxon>
        <taxon>Metamonada</taxon>
        <taxon>Diplomonadida</taxon>
        <taxon>Hexamitidae</taxon>
        <taxon>Hexamitinae</taxon>
        <taxon>Trepomonas</taxon>
    </lineage>
</organism>
<proteinExistence type="predicted"/>
<evidence type="ECO:0000313" key="1">
    <source>
        <dbReference type="EMBL" id="JAP89643.1"/>
    </source>
</evidence>
<dbReference type="EMBL" id="GDID01006963">
    <property type="protein sequence ID" value="JAP89643.1"/>
    <property type="molecule type" value="Transcribed_RNA"/>
</dbReference>
<protein>
    <submittedName>
        <fullName evidence="1">Uncharacterized protein</fullName>
    </submittedName>
</protein>
<accession>A0A146JY82</accession>
<sequence length="464" mass="55217">LCFKETYIEEEISVLSEICKYFSVYLLNCKQKVSIHEFGLGQNHGILQKLPHIMNSDSRFVFVQSGSATPTTLDEMVRLSHKSPKILFNQEYFYSLFLKQTQTDYIEAFKFRQLSSEFPEKQYEIKKGIDKFDRNLFDFEEFKQIFVDAQFVVYEKVAEKEESVESTFSQKNLVNKKERINDLIEQLKDLSKLQPILVYADIKEIVQEIGLNLDSSRECFSRQEILNQIEVFRLQQEENEEIELSDVQEPKNDVSKRIQFHAARQLFYTLSYGQDRCKADCIITYFLSNGVSQQQFEDFTSKNKIKLYTFECFWKILQIYNLKVNLRQVMKSNLKQQAKKRPDEKVDTYFIEYARNLFQQQTKELYLSRYEVSMLLKQYGFKGKIQLDKLSFMDFFELIVDEKLDKYMLKTDEQKMLRGIFDIYEKGNIIVKDMIFRIGEIENIRSTKLCEVLSKFPKTTATFE</sequence>